<keyword evidence="2" id="KW-1185">Reference proteome</keyword>
<reference evidence="1 2" key="1">
    <citation type="submission" date="2015-01" db="EMBL/GenBank/DDBJ databases">
        <title>Evolution of Trichinella species and genotypes.</title>
        <authorList>
            <person name="Korhonen P.K."/>
            <person name="Edoardo P."/>
            <person name="Giuseppe L.R."/>
            <person name="Gasser R.B."/>
        </authorList>
    </citation>
    <scope>NUCLEOTIDE SEQUENCE [LARGE SCALE GENOMIC DNA]</scope>
    <source>
        <strain evidence="1">ISS2496</strain>
    </source>
</reference>
<accession>A0A0V1AA91</accession>
<evidence type="ECO:0000313" key="2">
    <source>
        <dbReference type="Proteomes" id="UP000054783"/>
    </source>
</evidence>
<dbReference type="Proteomes" id="UP000054783">
    <property type="component" value="Unassembled WGS sequence"/>
</dbReference>
<name>A0A0V1AA91_9BILA</name>
<dbReference type="EMBL" id="JYDQ01000016">
    <property type="protein sequence ID" value="KRY21434.1"/>
    <property type="molecule type" value="Genomic_DNA"/>
</dbReference>
<evidence type="ECO:0000313" key="1">
    <source>
        <dbReference type="EMBL" id="KRY21434.1"/>
    </source>
</evidence>
<comment type="caution">
    <text evidence="1">The sequence shown here is derived from an EMBL/GenBank/DDBJ whole genome shotgun (WGS) entry which is preliminary data.</text>
</comment>
<sequence length="147" mass="17369">MHRHMATSEAIYSKFATVATGSINSIMKRYFLYKCYYDHEHCLEEISPMNLLRSLFLPLKSYQRAIFLAISRQIRIYETSDQVLESFTSHKRVRVELTVCKVSMFWKVLRHINAYVSNKWPLNLPCAYLNTQESSRNGTFFKRIQDG</sequence>
<organism evidence="1 2">
    <name type="scientific">Trichinella patagoniensis</name>
    <dbReference type="NCBI Taxonomy" id="990121"/>
    <lineage>
        <taxon>Eukaryota</taxon>
        <taxon>Metazoa</taxon>
        <taxon>Ecdysozoa</taxon>
        <taxon>Nematoda</taxon>
        <taxon>Enoplea</taxon>
        <taxon>Dorylaimia</taxon>
        <taxon>Trichinellida</taxon>
        <taxon>Trichinellidae</taxon>
        <taxon>Trichinella</taxon>
    </lineage>
</organism>
<proteinExistence type="predicted"/>
<dbReference type="AlphaFoldDB" id="A0A0V1AA91"/>
<gene>
    <name evidence="1" type="ORF">T12_13867</name>
</gene>
<protein>
    <submittedName>
        <fullName evidence="1">Uncharacterized protein</fullName>
    </submittedName>
</protein>